<evidence type="ECO:0000259" key="7">
    <source>
        <dbReference type="Pfam" id="PF06305"/>
    </source>
</evidence>
<dbReference type="AlphaFoldDB" id="A0A1F5ZR32"/>
<feature type="domain" description="Lipopolysaccharide assembly protein A" evidence="7">
    <location>
        <begin position="20"/>
        <end position="83"/>
    </location>
</feature>
<keyword evidence="3 6" id="KW-1133">Transmembrane helix</keyword>
<evidence type="ECO:0000256" key="4">
    <source>
        <dbReference type="ARBA" id="ARBA00023136"/>
    </source>
</evidence>
<dbReference type="Proteomes" id="UP000177383">
    <property type="component" value="Unassembled WGS sequence"/>
</dbReference>
<dbReference type="GO" id="GO:0005886">
    <property type="term" value="C:plasma membrane"/>
    <property type="evidence" value="ECO:0007669"/>
    <property type="project" value="InterPro"/>
</dbReference>
<keyword evidence="4 6" id="KW-0472">Membrane</keyword>
<evidence type="ECO:0000256" key="5">
    <source>
        <dbReference type="SAM" id="Coils"/>
    </source>
</evidence>
<feature type="transmembrane region" description="Helical" evidence="6">
    <location>
        <begin position="39"/>
        <end position="60"/>
    </location>
</feature>
<feature type="coiled-coil region" evidence="5">
    <location>
        <begin position="69"/>
        <end position="103"/>
    </location>
</feature>
<keyword evidence="1" id="KW-1003">Cell membrane</keyword>
<accession>A0A1F5ZR32</accession>
<evidence type="ECO:0000256" key="2">
    <source>
        <dbReference type="ARBA" id="ARBA00022692"/>
    </source>
</evidence>
<dbReference type="EMBL" id="MFJE01000011">
    <property type="protein sequence ID" value="OGG14795.1"/>
    <property type="molecule type" value="Genomic_DNA"/>
</dbReference>
<reference evidence="8 9" key="1">
    <citation type="journal article" date="2016" name="Nat. Commun.">
        <title>Thousands of microbial genomes shed light on interconnected biogeochemical processes in an aquifer system.</title>
        <authorList>
            <person name="Anantharaman K."/>
            <person name="Brown C.T."/>
            <person name="Hug L.A."/>
            <person name="Sharon I."/>
            <person name="Castelle C.J."/>
            <person name="Probst A.J."/>
            <person name="Thomas B.C."/>
            <person name="Singh A."/>
            <person name="Wilkins M.J."/>
            <person name="Karaoz U."/>
            <person name="Brodie E.L."/>
            <person name="Williams K.H."/>
            <person name="Hubbard S.S."/>
            <person name="Banfield J.F."/>
        </authorList>
    </citation>
    <scope>NUCLEOTIDE SEQUENCE [LARGE SCALE GENOMIC DNA]</scope>
</reference>
<protein>
    <recommendedName>
        <fullName evidence="7">Lipopolysaccharide assembly protein A domain-containing protein</fullName>
    </recommendedName>
</protein>
<proteinExistence type="predicted"/>
<dbReference type="STRING" id="1798375.A2773_06875"/>
<evidence type="ECO:0000256" key="1">
    <source>
        <dbReference type="ARBA" id="ARBA00022475"/>
    </source>
</evidence>
<dbReference type="Pfam" id="PF06305">
    <property type="entry name" value="LapA_dom"/>
    <property type="match status" value="1"/>
</dbReference>
<name>A0A1F5ZR32_9BACT</name>
<keyword evidence="2 6" id="KW-0812">Transmembrane</keyword>
<organism evidence="8 9">
    <name type="scientific">Candidatus Gottesmanbacteria bacterium RIFCSPHIGHO2_01_FULL_39_10</name>
    <dbReference type="NCBI Taxonomy" id="1798375"/>
    <lineage>
        <taxon>Bacteria</taxon>
        <taxon>Candidatus Gottesmaniibacteriota</taxon>
    </lineage>
</organism>
<evidence type="ECO:0000313" key="9">
    <source>
        <dbReference type="Proteomes" id="UP000177383"/>
    </source>
</evidence>
<gene>
    <name evidence="8" type="ORF">A2773_06875</name>
</gene>
<evidence type="ECO:0000256" key="3">
    <source>
        <dbReference type="ARBA" id="ARBA00022989"/>
    </source>
</evidence>
<keyword evidence="5" id="KW-0175">Coiled coil</keyword>
<evidence type="ECO:0000256" key="6">
    <source>
        <dbReference type="SAM" id="Phobius"/>
    </source>
</evidence>
<dbReference type="InterPro" id="IPR010445">
    <property type="entry name" value="LapA_dom"/>
</dbReference>
<comment type="caution">
    <text evidence="8">The sequence shown here is derived from an EMBL/GenBank/DDBJ whole genome shotgun (WGS) entry which is preliminary data.</text>
</comment>
<evidence type="ECO:0000313" key="8">
    <source>
        <dbReference type="EMBL" id="OGG14795.1"/>
    </source>
</evidence>
<sequence length="119" mass="13364">MFTLIFAIIVGMGIAFFATQNTTYVPVNFFGYPSLEIPLYVVIVGSLFVGLALAAIISTVESLSSSFTIYGKEKTIERMRNKIEQLEIELANTRGEKRVAEERTHQSGVLHNLQHKLHF</sequence>